<reference evidence="2" key="1">
    <citation type="submission" date="2022-11" db="UniProtKB">
        <authorList>
            <consortium name="WormBaseParasite"/>
        </authorList>
    </citation>
    <scope>IDENTIFICATION</scope>
</reference>
<sequence length="530" mass="59549">MLSESLKPLRKDHLWNKRIEALASKKINDEVNLENTSGFENYISNLTDFGLQTLPKSMGSTIKAEVSKYVKKFTNPFTEAYKEAMFKAAEKNVEYLFNAQHERPPPSKIQFKESPKLNIDKSTQLKPPVKEIEIQTFPGLGNYDDNDFDALVNNDNVQMLYADEVECNSDNESGKMTLEEEQRLFQKLEKLAERQKRMERDYEKAANPEGYLELIEENFDHRKIIEKIKRLTEFGMKIYETSVAKTDDTTLPPPEILTFKWKGKYFKLVTSSTWKYLNSDPKTMPQKSKKYVHRTEEAYLYLPPPMIIPPKKRWNKEELEAERFKDYCIPTKIAKISVSSSQKMHDEKTTTKELILYSFGLSSINILIIMVKYTIIFVVLLGIDLSVGQVTRNATDTESSAASAGGGAGGNETSSLNETSGGNQTCKFNSICYSHDDCGSEGGKCLGAFVGKCNCNSCLNFISCEDDSACGGLKSACNSTTSRCDCIEGYKANGFAHFTDALSKLCNTKECSGDGDECFGLPCNSGRCIC</sequence>
<organism evidence="1 2">
    <name type="scientific">Panagrolaimus sp. PS1159</name>
    <dbReference type="NCBI Taxonomy" id="55785"/>
    <lineage>
        <taxon>Eukaryota</taxon>
        <taxon>Metazoa</taxon>
        <taxon>Ecdysozoa</taxon>
        <taxon>Nematoda</taxon>
        <taxon>Chromadorea</taxon>
        <taxon>Rhabditida</taxon>
        <taxon>Tylenchina</taxon>
        <taxon>Panagrolaimomorpha</taxon>
        <taxon>Panagrolaimoidea</taxon>
        <taxon>Panagrolaimidae</taxon>
        <taxon>Panagrolaimus</taxon>
    </lineage>
</organism>
<proteinExistence type="predicted"/>
<dbReference type="Proteomes" id="UP000887580">
    <property type="component" value="Unplaced"/>
</dbReference>
<protein>
    <submittedName>
        <fullName evidence="2">Uncharacterized protein</fullName>
    </submittedName>
</protein>
<evidence type="ECO:0000313" key="2">
    <source>
        <dbReference type="WBParaSite" id="PS1159_v2.g6919.t1"/>
    </source>
</evidence>
<dbReference type="WBParaSite" id="PS1159_v2.g6919.t1">
    <property type="protein sequence ID" value="PS1159_v2.g6919.t1"/>
    <property type="gene ID" value="PS1159_v2.g6919"/>
</dbReference>
<evidence type="ECO:0000313" key="1">
    <source>
        <dbReference type="Proteomes" id="UP000887580"/>
    </source>
</evidence>
<accession>A0AC35GMF6</accession>
<name>A0AC35GMF6_9BILA</name>